<dbReference type="InterPro" id="IPR012338">
    <property type="entry name" value="Beta-lactam/transpept-like"/>
</dbReference>
<dbReference type="EMBL" id="JBHEZX010000019">
    <property type="protein sequence ID" value="MFC1413819.1"/>
    <property type="molecule type" value="Genomic_DNA"/>
</dbReference>
<sequence length="524" mass="53388">MSPFGRQNRQNRQNRNSGGGGGSGPEPHAGAVRLSLSRTSRRAGEFCLVLILVLLVNCTRVQVLQAKKYNDNAANQRAVIARYSEPRGDILVAGRAVTGNTRVESGAYTYRRTYTDGPLYAPVTGFSSQTFGNSLLEGVEDGVLAGTDSDLASHPLLNAISRAQVPGGDVLTTINAKAQRAAFAGLGSKRGAVAAIEPATGKILALASTPSYDPGTITGTGSAATANWNRLNNASTQPMLNRALRQTYPPGSTFKVVTLSAGLADGVYSGIDVPTDSPDPFTPADTSTPITNESASDACANATLRYALEVSCNTVFGKLGDDVGQSGMVKAAEAFGFNQTGQTVPVGVVPSVFDTSMTSKALLALSSIGQYNTAATPLEMASVTAAIANGGLLMKPQLVASTTRADGTVLKSFGPEEFGRPISAAVADQVQQAMVTVVTSGTGGNAAIPGVTVGGKTGTAQNGVGNSGTPYAWFISWARPGGATASPVAVAVVIEDSNANRADVSGGGLAAPIARSVMQAVLGG</sequence>
<dbReference type="PANTHER" id="PTHR30627">
    <property type="entry name" value="PEPTIDOGLYCAN D,D-TRANSPEPTIDASE"/>
    <property type="match status" value="1"/>
</dbReference>
<comment type="caution">
    <text evidence="1">The sequence shown here is derived from an EMBL/GenBank/DDBJ whole genome shotgun (WGS) entry which is preliminary data.</text>
</comment>
<dbReference type="PANTHER" id="PTHR30627:SF24">
    <property type="entry name" value="PENICILLIN-BINDING PROTEIN 4B"/>
    <property type="match status" value="1"/>
</dbReference>
<organism evidence="1 2">
    <name type="scientific">Streptacidiphilus alkalitolerans</name>
    <dbReference type="NCBI Taxonomy" id="3342712"/>
    <lineage>
        <taxon>Bacteria</taxon>
        <taxon>Bacillati</taxon>
        <taxon>Actinomycetota</taxon>
        <taxon>Actinomycetes</taxon>
        <taxon>Kitasatosporales</taxon>
        <taxon>Streptomycetaceae</taxon>
        <taxon>Streptacidiphilus</taxon>
    </lineage>
</organism>
<reference evidence="1 2" key="1">
    <citation type="submission" date="2024-09" db="EMBL/GenBank/DDBJ databases">
        <authorList>
            <person name="Lee S.D."/>
        </authorList>
    </citation>
    <scope>NUCLEOTIDE SEQUENCE [LARGE SCALE GENOMIC DNA]</scope>
    <source>
        <strain evidence="1 2">N1-1</strain>
    </source>
</reference>
<evidence type="ECO:0000313" key="1">
    <source>
        <dbReference type="EMBL" id="MFC1413819.1"/>
    </source>
</evidence>
<accession>A0ABV6VJA3</accession>
<dbReference type="Gene3D" id="3.40.710.10">
    <property type="entry name" value="DD-peptidase/beta-lactamase superfamily"/>
    <property type="match status" value="1"/>
</dbReference>
<dbReference type="Proteomes" id="UP001592582">
    <property type="component" value="Unassembled WGS sequence"/>
</dbReference>
<dbReference type="SUPFAM" id="SSF56601">
    <property type="entry name" value="beta-lactamase/transpeptidase-like"/>
    <property type="match status" value="1"/>
</dbReference>
<protein>
    <submittedName>
        <fullName evidence="1">Peptidoglycan D,D-transpeptidase FtsI family protein</fullName>
    </submittedName>
</protein>
<evidence type="ECO:0000313" key="2">
    <source>
        <dbReference type="Proteomes" id="UP001592582"/>
    </source>
</evidence>
<dbReference type="Pfam" id="PF21922">
    <property type="entry name" value="PBP_dimer_2"/>
    <property type="match status" value="1"/>
</dbReference>
<dbReference type="InterPro" id="IPR001460">
    <property type="entry name" value="PCN-bd_Tpept"/>
</dbReference>
<dbReference type="Pfam" id="PF00905">
    <property type="entry name" value="Transpeptidase"/>
    <property type="match status" value="1"/>
</dbReference>
<dbReference type="Gene3D" id="3.90.1310.10">
    <property type="entry name" value="Penicillin-binding protein 2a (Domain 2)"/>
    <property type="match status" value="1"/>
</dbReference>
<name>A0ABV6VJA3_9ACTN</name>
<dbReference type="InterPro" id="IPR050515">
    <property type="entry name" value="Beta-lactam/transpept"/>
</dbReference>
<proteinExistence type="predicted"/>
<dbReference type="InterPro" id="IPR054120">
    <property type="entry name" value="PBPA_dimer"/>
</dbReference>
<gene>
    <name evidence="1" type="ORF">ACEZDG_31620</name>
</gene>
<keyword evidence="2" id="KW-1185">Reference proteome</keyword>